<keyword evidence="2" id="KW-1185">Reference proteome</keyword>
<sequence>MAEQTGTTNINILLALSDTSSLTFHGEKLTRVHLPAHVCVGSSNLALHSTSNGKANPRPSSMACRTRGSRHLRESKYNFSTQPIHPILFLSHNLKVSESP</sequence>
<comment type="caution">
    <text evidence="1">The sequence shown here is derived from an EMBL/GenBank/DDBJ whole genome shotgun (WGS) entry which is preliminary data.</text>
</comment>
<evidence type="ECO:0000313" key="2">
    <source>
        <dbReference type="Proteomes" id="UP000322873"/>
    </source>
</evidence>
<reference evidence="1 2" key="1">
    <citation type="submission" date="2019-06" db="EMBL/GenBank/DDBJ databases">
        <title>Genome Sequence of the Brown Rot Fungal Pathogen Monilinia fructicola.</title>
        <authorList>
            <person name="De Miccolis Angelini R.M."/>
            <person name="Landi L."/>
            <person name="Abate D."/>
            <person name="Pollastro S."/>
            <person name="Romanazzi G."/>
            <person name="Faretra F."/>
        </authorList>
    </citation>
    <scope>NUCLEOTIDE SEQUENCE [LARGE SCALE GENOMIC DNA]</scope>
    <source>
        <strain evidence="1 2">Mfrc123</strain>
    </source>
</reference>
<organism evidence="1 2">
    <name type="scientific">Monilinia fructicola</name>
    <name type="common">Brown rot fungus</name>
    <name type="synonym">Ciboria fructicola</name>
    <dbReference type="NCBI Taxonomy" id="38448"/>
    <lineage>
        <taxon>Eukaryota</taxon>
        <taxon>Fungi</taxon>
        <taxon>Dikarya</taxon>
        <taxon>Ascomycota</taxon>
        <taxon>Pezizomycotina</taxon>
        <taxon>Leotiomycetes</taxon>
        <taxon>Helotiales</taxon>
        <taxon>Sclerotiniaceae</taxon>
        <taxon>Monilinia</taxon>
    </lineage>
</organism>
<dbReference type="AlphaFoldDB" id="A0A5M9JZT3"/>
<name>A0A5M9JZT3_MONFR</name>
<proteinExistence type="predicted"/>
<protein>
    <submittedName>
        <fullName evidence="1">Uncharacterized protein</fullName>
    </submittedName>
</protein>
<dbReference type="EMBL" id="VICG01000003">
    <property type="protein sequence ID" value="KAA8574033.1"/>
    <property type="molecule type" value="Genomic_DNA"/>
</dbReference>
<gene>
    <name evidence="1" type="ORF">EYC84_005567</name>
</gene>
<dbReference type="Proteomes" id="UP000322873">
    <property type="component" value="Unassembled WGS sequence"/>
</dbReference>
<accession>A0A5M9JZT3</accession>
<evidence type="ECO:0000313" key="1">
    <source>
        <dbReference type="EMBL" id="KAA8574033.1"/>
    </source>
</evidence>